<dbReference type="GO" id="GO:0050538">
    <property type="term" value="F:N-carbamoyl-L-amino-acid hydrolase activity"/>
    <property type="evidence" value="ECO:0007669"/>
    <property type="project" value="UniProtKB-EC"/>
</dbReference>
<dbReference type="GO" id="GO:0016813">
    <property type="term" value="F:hydrolase activity, acting on carbon-nitrogen (but not peptide) bonds, in linear amidines"/>
    <property type="evidence" value="ECO:0007669"/>
    <property type="project" value="InterPro"/>
</dbReference>
<dbReference type="PANTHER" id="PTHR32494:SF19">
    <property type="entry name" value="ALLANTOATE DEIMINASE-RELATED"/>
    <property type="match status" value="1"/>
</dbReference>
<comment type="similarity">
    <text evidence="2">Belongs to the peptidase M20 family.</text>
</comment>
<evidence type="ECO:0000256" key="3">
    <source>
        <dbReference type="ARBA" id="ARBA00011738"/>
    </source>
</evidence>
<name>A0A840BS17_9HYPH</name>
<dbReference type="GO" id="GO:0046872">
    <property type="term" value="F:metal ion binding"/>
    <property type="evidence" value="ECO:0007669"/>
    <property type="project" value="UniProtKB-KW"/>
</dbReference>
<dbReference type="NCBIfam" id="TIGR01879">
    <property type="entry name" value="hydantase"/>
    <property type="match status" value="1"/>
</dbReference>
<gene>
    <name evidence="9" type="ORF">GGR16_000389</name>
</gene>
<evidence type="ECO:0000256" key="5">
    <source>
        <dbReference type="ARBA" id="ARBA00022801"/>
    </source>
</evidence>
<keyword evidence="4 7" id="KW-0479">Metal-binding</keyword>
<dbReference type="RefSeq" id="WP_343059492.1">
    <property type="nucleotide sequence ID" value="NZ_JACIEN010000001.1"/>
</dbReference>
<proteinExistence type="inferred from homology"/>
<feature type="binding site" evidence="7">
    <location>
        <position position="201"/>
    </location>
    <ligand>
        <name>Zn(2+)</name>
        <dbReference type="ChEBI" id="CHEBI:29105"/>
        <label>1</label>
    </ligand>
</feature>
<dbReference type="Gene3D" id="3.30.70.360">
    <property type="match status" value="1"/>
</dbReference>
<comment type="cofactor">
    <cofactor evidence="7">
        <name>Zn(2+)</name>
        <dbReference type="ChEBI" id="CHEBI:29105"/>
    </cofactor>
    <text evidence="7">Binds 2 Zn(2+) ions per subunit.</text>
</comment>
<evidence type="ECO:0000256" key="7">
    <source>
        <dbReference type="PIRSR" id="PIRSR001235-1"/>
    </source>
</evidence>
<keyword evidence="10" id="KW-1185">Reference proteome</keyword>
<sequence length="425" mass="45999">MKPLAHPMRNERDWEALAGEVFAELRQLGFDGVGITRQAFAEGEAAAMAVMERLAGREGLLAARDAGDNLVVSLPDEAPGPYILVGSHLDSVPRGGNFDGAAGVLAGLMVLARMKSEGVTPPRPVRVIGLRGEESPWFGKPYIGSSALLGALKPQDLDLRQRDGARSLAEALAGVGIDVEKVREGAPLVDKRDIAAFLELHIEQGPVMVAREWPTAVVTGIRGNIRHQRILCQGQAGHSGAVPRWLRKDAVFALAELVSRLDEHWRVLLERGLDLVVTVGIVATDPEDHATTRIPGEVAFSFEIRSQSRETLEAFYVLFETECANIARERGVKFVFDRRQDAAPGRMDEGWVKRLVEASRRLGLPAETIASGAGHDAAVFANAGIPAAMVFVRNEHGSHNPDEAMEIADFLAGVDLLYEALTKEP</sequence>
<dbReference type="InterPro" id="IPR010158">
    <property type="entry name" value="Amidase_Cbmase"/>
</dbReference>
<dbReference type="SUPFAM" id="SSF53187">
    <property type="entry name" value="Zn-dependent exopeptidases"/>
    <property type="match status" value="1"/>
</dbReference>
<dbReference type="PANTHER" id="PTHR32494">
    <property type="entry name" value="ALLANTOATE DEIMINASE-RELATED"/>
    <property type="match status" value="1"/>
</dbReference>
<keyword evidence="7" id="KW-0862">Zinc</keyword>
<comment type="caution">
    <text evidence="9">The sequence shown here is derived from an EMBL/GenBank/DDBJ whole genome shotgun (WGS) entry which is preliminary data.</text>
</comment>
<keyword evidence="6" id="KW-0464">Manganese</keyword>
<comment type="subunit">
    <text evidence="3">Homodimer.</text>
</comment>
<evidence type="ECO:0000313" key="9">
    <source>
        <dbReference type="EMBL" id="MBB4015383.1"/>
    </source>
</evidence>
<evidence type="ECO:0000259" key="8">
    <source>
        <dbReference type="Pfam" id="PF07687"/>
    </source>
</evidence>
<feature type="binding site" evidence="7">
    <location>
        <position position="88"/>
    </location>
    <ligand>
        <name>Zn(2+)</name>
        <dbReference type="ChEBI" id="CHEBI:29105"/>
        <label>1</label>
    </ligand>
</feature>
<dbReference type="Pfam" id="PF01546">
    <property type="entry name" value="Peptidase_M20"/>
    <property type="match status" value="1"/>
</dbReference>
<dbReference type="AlphaFoldDB" id="A0A840BS17"/>
<feature type="binding site" evidence="7">
    <location>
        <position position="399"/>
    </location>
    <ligand>
        <name>Zn(2+)</name>
        <dbReference type="ChEBI" id="CHEBI:29105"/>
        <label>2</label>
    </ligand>
</feature>
<dbReference type="PIRSF" id="PIRSF001235">
    <property type="entry name" value="Amidase_carbamoylase"/>
    <property type="match status" value="1"/>
</dbReference>
<comment type="cofactor">
    <cofactor evidence="1">
        <name>Mn(2+)</name>
        <dbReference type="ChEBI" id="CHEBI:29035"/>
    </cofactor>
</comment>
<dbReference type="EMBL" id="JACIEN010000001">
    <property type="protein sequence ID" value="MBB4015383.1"/>
    <property type="molecule type" value="Genomic_DNA"/>
</dbReference>
<feature type="binding site" evidence="7">
    <location>
        <position position="99"/>
    </location>
    <ligand>
        <name>Zn(2+)</name>
        <dbReference type="ChEBI" id="CHEBI:29105"/>
        <label>1</label>
    </ligand>
</feature>
<evidence type="ECO:0000256" key="1">
    <source>
        <dbReference type="ARBA" id="ARBA00001936"/>
    </source>
</evidence>
<evidence type="ECO:0000313" key="10">
    <source>
        <dbReference type="Proteomes" id="UP000577362"/>
    </source>
</evidence>
<dbReference type="SUPFAM" id="SSF55031">
    <property type="entry name" value="Bacterial exopeptidase dimerisation domain"/>
    <property type="match status" value="1"/>
</dbReference>
<dbReference type="Pfam" id="PF07687">
    <property type="entry name" value="M20_dimer"/>
    <property type="match status" value="1"/>
</dbReference>
<dbReference type="EC" id="3.5.1.87" evidence="9"/>
<feature type="domain" description="Peptidase M20 dimerisation" evidence="8">
    <location>
        <begin position="229"/>
        <end position="328"/>
    </location>
</feature>
<evidence type="ECO:0000256" key="2">
    <source>
        <dbReference type="ARBA" id="ARBA00006153"/>
    </source>
</evidence>
<dbReference type="InterPro" id="IPR002933">
    <property type="entry name" value="Peptidase_M20"/>
</dbReference>
<dbReference type="Proteomes" id="UP000577362">
    <property type="component" value="Unassembled WGS sequence"/>
</dbReference>
<dbReference type="InterPro" id="IPR011650">
    <property type="entry name" value="Peptidase_M20_dimer"/>
</dbReference>
<dbReference type="Gene3D" id="3.40.630.10">
    <property type="entry name" value="Zn peptidases"/>
    <property type="match status" value="1"/>
</dbReference>
<reference evidence="9 10" key="1">
    <citation type="submission" date="2020-08" db="EMBL/GenBank/DDBJ databases">
        <title>Genomic Encyclopedia of Type Strains, Phase IV (KMG-IV): sequencing the most valuable type-strain genomes for metagenomic binning, comparative biology and taxonomic classification.</title>
        <authorList>
            <person name="Goeker M."/>
        </authorList>
    </citation>
    <scope>NUCLEOTIDE SEQUENCE [LARGE SCALE GENOMIC DNA]</scope>
    <source>
        <strain evidence="9 10">DSM 103737</strain>
    </source>
</reference>
<dbReference type="InterPro" id="IPR036264">
    <property type="entry name" value="Bact_exopeptidase_dim_dom"/>
</dbReference>
<evidence type="ECO:0000256" key="6">
    <source>
        <dbReference type="ARBA" id="ARBA00023211"/>
    </source>
</evidence>
<feature type="binding site" evidence="7">
    <location>
        <position position="99"/>
    </location>
    <ligand>
        <name>Zn(2+)</name>
        <dbReference type="ChEBI" id="CHEBI:29105"/>
        <label>2</label>
    </ligand>
</feature>
<evidence type="ECO:0000256" key="4">
    <source>
        <dbReference type="ARBA" id="ARBA00022723"/>
    </source>
</evidence>
<feature type="binding site" evidence="7">
    <location>
        <position position="134"/>
    </location>
    <ligand>
        <name>Zn(2+)</name>
        <dbReference type="ChEBI" id="CHEBI:29105"/>
        <label>2</label>
    </ligand>
</feature>
<organism evidence="9 10">
    <name type="scientific">Chelatococcus caeni</name>
    <dbReference type="NCBI Taxonomy" id="1348468"/>
    <lineage>
        <taxon>Bacteria</taxon>
        <taxon>Pseudomonadati</taxon>
        <taxon>Pseudomonadota</taxon>
        <taxon>Alphaproteobacteria</taxon>
        <taxon>Hyphomicrobiales</taxon>
        <taxon>Chelatococcaceae</taxon>
        <taxon>Chelatococcus</taxon>
    </lineage>
</organism>
<accession>A0A840BS17</accession>
<keyword evidence="5 9" id="KW-0378">Hydrolase</keyword>
<protein>
    <submittedName>
        <fullName evidence="9">N-carbamoyl-L-amino-acid hydrolase</fullName>
        <ecNumber evidence="9">3.5.1.87</ecNumber>
    </submittedName>
</protein>